<gene>
    <name evidence="2" type="ORF">GCM10022281_06560</name>
</gene>
<evidence type="ECO:0000313" key="2">
    <source>
        <dbReference type="EMBL" id="GAA4030018.1"/>
    </source>
</evidence>
<sequence>MGLIRRLASEERGTAAAETAMVTPLLLILMFGALETGNFFLDEHVVVKAVRDGARYAARQNFGSMPCDGTAADEEAIKNQVRFGTPAVADGDQPLLRYWTSNDTITVTIQCADNSADATTGERPFAGVYTARDDVPYVTVSATVPYSPLARLIGLDFDGLSVTASNQAPVVGI</sequence>
<accession>A0ABP7TR56</accession>
<evidence type="ECO:0000313" key="3">
    <source>
        <dbReference type="Proteomes" id="UP001424459"/>
    </source>
</evidence>
<protein>
    <recommendedName>
        <fullName evidence="1">TadE-like domain-containing protein</fullName>
    </recommendedName>
</protein>
<dbReference type="Proteomes" id="UP001424459">
    <property type="component" value="Unassembled WGS sequence"/>
</dbReference>
<dbReference type="InterPro" id="IPR012495">
    <property type="entry name" value="TadE-like_dom"/>
</dbReference>
<evidence type="ECO:0000259" key="1">
    <source>
        <dbReference type="Pfam" id="PF07811"/>
    </source>
</evidence>
<organism evidence="2 3">
    <name type="scientific">Sphingomonas rosea</name>
    <dbReference type="NCBI Taxonomy" id="335605"/>
    <lineage>
        <taxon>Bacteria</taxon>
        <taxon>Pseudomonadati</taxon>
        <taxon>Pseudomonadota</taxon>
        <taxon>Alphaproteobacteria</taxon>
        <taxon>Sphingomonadales</taxon>
        <taxon>Sphingomonadaceae</taxon>
        <taxon>Sphingomonas</taxon>
    </lineage>
</organism>
<dbReference type="Pfam" id="PF07811">
    <property type="entry name" value="TadE"/>
    <property type="match status" value="1"/>
</dbReference>
<proteinExistence type="predicted"/>
<keyword evidence="3" id="KW-1185">Reference proteome</keyword>
<dbReference type="RefSeq" id="WP_344697563.1">
    <property type="nucleotide sequence ID" value="NZ_BAABBR010000001.1"/>
</dbReference>
<dbReference type="EMBL" id="BAABBR010000001">
    <property type="protein sequence ID" value="GAA4030018.1"/>
    <property type="molecule type" value="Genomic_DNA"/>
</dbReference>
<comment type="caution">
    <text evidence="2">The sequence shown here is derived from an EMBL/GenBank/DDBJ whole genome shotgun (WGS) entry which is preliminary data.</text>
</comment>
<feature type="domain" description="TadE-like" evidence="1">
    <location>
        <begin position="13"/>
        <end position="55"/>
    </location>
</feature>
<reference evidence="3" key="1">
    <citation type="journal article" date="2019" name="Int. J. Syst. Evol. Microbiol.">
        <title>The Global Catalogue of Microorganisms (GCM) 10K type strain sequencing project: providing services to taxonomists for standard genome sequencing and annotation.</title>
        <authorList>
            <consortium name="The Broad Institute Genomics Platform"/>
            <consortium name="The Broad Institute Genome Sequencing Center for Infectious Disease"/>
            <person name="Wu L."/>
            <person name="Ma J."/>
        </authorList>
    </citation>
    <scope>NUCLEOTIDE SEQUENCE [LARGE SCALE GENOMIC DNA]</scope>
    <source>
        <strain evidence="3">JCM 17564</strain>
    </source>
</reference>
<name>A0ABP7TR56_9SPHN</name>